<evidence type="ECO:0000313" key="1">
    <source>
        <dbReference type="EMBL" id="TWT76357.1"/>
    </source>
</evidence>
<gene>
    <name evidence="1" type="ORF">CA13_68510</name>
</gene>
<evidence type="ECO:0000313" key="2">
    <source>
        <dbReference type="Proteomes" id="UP000315010"/>
    </source>
</evidence>
<proteinExistence type="predicted"/>
<accession>A0A5C5YNF3</accession>
<name>A0A5C5YNF3_9BACT</name>
<dbReference type="EMBL" id="SJPJ01000002">
    <property type="protein sequence ID" value="TWT76357.1"/>
    <property type="molecule type" value="Genomic_DNA"/>
</dbReference>
<comment type="caution">
    <text evidence="1">The sequence shown here is derived from an EMBL/GenBank/DDBJ whole genome shotgun (WGS) entry which is preliminary data.</text>
</comment>
<dbReference type="AlphaFoldDB" id="A0A5C5YNF3"/>
<keyword evidence="2" id="KW-1185">Reference proteome</keyword>
<dbReference type="Proteomes" id="UP000315010">
    <property type="component" value="Unassembled WGS sequence"/>
</dbReference>
<protein>
    <submittedName>
        <fullName evidence="1">Uncharacterized protein</fullName>
    </submittedName>
</protein>
<organism evidence="1 2">
    <name type="scientific">Novipirellula herctigrandis</name>
    <dbReference type="NCBI Taxonomy" id="2527986"/>
    <lineage>
        <taxon>Bacteria</taxon>
        <taxon>Pseudomonadati</taxon>
        <taxon>Planctomycetota</taxon>
        <taxon>Planctomycetia</taxon>
        <taxon>Pirellulales</taxon>
        <taxon>Pirellulaceae</taxon>
        <taxon>Novipirellula</taxon>
    </lineage>
</organism>
<reference evidence="1 2" key="1">
    <citation type="submission" date="2019-02" db="EMBL/GenBank/DDBJ databases">
        <title>Deep-cultivation of Planctomycetes and their phenomic and genomic characterization uncovers novel biology.</title>
        <authorList>
            <person name="Wiegand S."/>
            <person name="Jogler M."/>
            <person name="Boedeker C."/>
            <person name="Pinto D."/>
            <person name="Vollmers J."/>
            <person name="Rivas-Marin E."/>
            <person name="Kohn T."/>
            <person name="Peeters S.H."/>
            <person name="Heuer A."/>
            <person name="Rast P."/>
            <person name="Oberbeckmann S."/>
            <person name="Bunk B."/>
            <person name="Jeske O."/>
            <person name="Meyerdierks A."/>
            <person name="Storesund J.E."/>
            <person name="Kallscheuer N."/>
            <person name="Luecker S."/>
            <person name="Lage O.M."/>
            <person name="Pohl T."/>
            <person name="Merkel B.J."/>
            <person name="Hornburger P."/>
            <person name="Mueller R.-W."/>
            <person name="Bruemmer F."/>
            <person name="Labrenz M."/>
            <person name="Spormann A.M."/>
            <person name="Op Den Camp H."/>
            <person name="Overmann J."/>
            <person name="Amann R."/>
            <person name="Jetten M.S.M."/>
            <person name="Mascher T."/>
            <person name="Medema M.H."/>
            <person name="Devos D.P."/>
            <person name="Kaster A.-K."/>
            <person name="Ovreas L."/>
            <person name="Rohde M."/>
            <person name="Galperin M.Y."/>
            <person name="Jogler C."/>
        </authorList>
    </citation>
    <scope>NUCLEOTIDE SEQUENCE [LARGE SCALE GENOMIC DNA]</scope>
    <source>
        <strain evidence="1 2">CA13</strain>
    </source>
</reference>
<sequence>MKVNPFDGNAKMISASQRKRLCTNAGLRPLSTEYQFVFPRAFAKLRVLESYLNGIPLGAQYVVMAQRPFGGKMPSPGSSNETELKCKHS</sequence>